<dbReference type="SUPFAM" id="SSF52540">
    <property type="entry name" value="P-loop containing nucleoside triphosphate hydrolases"/>
    <property type="match status" value="1"/>
</dbReference>
<evidence type="ECO:0000259" key="1">
    <source>
        <dbReference type="Pfam" id="PF03796"/>
    </source>
</evidence>
<dbReference type="AlphaFoldDB" id="A0A0T5NWQ0"/>
<proteinExistence type="predicted"/>
<dbReference type="GO" id="GO:0005829">
    <property type="term" value="C:cytosol"/>
    <property type="evidence" value="ECO:0007669"/>
    <property type="project" value="TreeGrafter"/>
</dbReference>
<dbReference type="GO" id="GO:0006260">
    <property type="term" value="P:DNA replication"/>
    <property type="evidence" value="ECO:0007669"/>
    <property type="project" value="InterPro"/>
</dbReference>
<organism evidence="2 3">
    <name type="scientific">Roseovarius atlanticus</name>
    <dbReference type="NCBI Taxonomy" id="1641875"/>
    <lineage>
        <taxon>Bacteria</taxon>
        <taxon>Pseudomonadati</taxon>
        <taxon>Pseudomonadota</taxon>
        <taxon>Alphaproteobacteria</taxon>
        <taxon>Rhodobacterales</taxon>
        <taxon>Roseobacteraceae</taxon>
        <taxon>Roseovarius</taxon>
    </lineage>
</organism>
<evidence type="ECO:0000313" key="2">
    <source>
        <dbReference type="EMBL" id="KRS13353.1"/>
    </source>
</evidence>
<dbReference type="PANTHER" id="PTHR30153:SF2">
    <property type="entry name" value="REPLICATIVE DNA HELICASE"/>
    <property type="match status" value="1"/>
</dbReference>
<feature type="domain" description="SF4 helicase" evidence="1">
    <location>
        <begin position="57"/>
        <end position="109"/>
    </location>
</feature>
<gene>
    <name evidence="2" type="ORF">XM53_07130</name>
</gene>
<dbReference type="Proteomes" id="UP000051295">
    <property type="component" value="Unassembled WGS sequence"/>
</dbReference>
<dbReference type="GO" id="GO:0005524">
    <property type="term" value="F:ATP binding"/>
    <property type="evidence" value="ECO:0007669"/>
    <property type="project" value="InterPro"/>
</dbReference>
<dbReference type="STRING" id="1641875.XM53_07130"/>
<comment type="caution">
    <text evidence="2">The sequence shown here is derived from an EMBL/GenBank/DDBJ whole genome shotgun (WGS) entry which is preliminary data.</text>
</comment>
<dbReference type="InterPro" id="IPR027417">
    <property type="entry name" value="P-loop_NTPase"/>
</dbReference>
<dbReference type="PANTHER" id="PTHR30153">
    <property type="entry name" value="REPLICATIVE DNA HELICASE DNAB"/>
    <property type="match status" value="1"/>
</dbReference>
<dbReference type="OrthoDB" id="7357206at2"/>
<evidence type="ECO:0000313" key="3">
    <source>
        <dbReference type="Proteomes" id="UP000051295"/>
    </source>
</evidence>
<dbReference type="RefSeq" id="WP_057791759.1">
    <property type="nucleotide sequence ID" value="NZ_LAXJ01000006.1"/>
</dbReference>
<accession>A0A0T5NWQ0</accession>
<dbReference type="NCBIfam" id="NF004629">
    <property type="entry name" value="PRK05973.1"/>
    <property type="match status" value="1"/>
</dbReference>
<dbReference type="Pfam" id="PF03796">
    <property type="entry name" value="DnaB_C"/>
    <property type="match status" value="1"/>
</dbReference>
<protein>
    <recommendedName>
        <fullName evidence="1">SF4 helicase domain-containing protein</fullName>
    </recommendedName>
</protein>
<dbReference type="GO" id="GO:0003678">
    <property type="term" value="F:DNA helicase activity"/>
    <property type="evidence" value="ECO:0007669"/>
    <property type="project" value="InterPro"/>
</dbReference>
<reference evidence="2 3" key="1">
    <citation type="submission" date="2015-04" db="EMBL/GenBank/DDBJ databases">
        <title>The draft genome sequence of Roseovarius sp.R12b.</title>
        <authorList>
            <person name="Li G."/>
            <person name="Lai Q."/>
            <person name="Shao Z."/>
            <person name="Yan P."/>
        </authorList>
    </citation>
    <scope>NUCLEOTIDE SEQUENCE [LARGE SCALE GENOMIC DNA]</scope>
    <source>
        <strain evidence="2 3">R12B</strain>
    </source>
</reference>
<dbReference type="InterPro" id="IPR007694">
    <property type="entry name" value="DNA_helicase_DnaB-like_C"/>
</dbReference>
<dbReference type="EMBL" id="LAXJ01000006">
    <property type="protein sequence ID" value="KRS13353.1"/>
    <property type="molecule type" value="Genomic_DNA"/>
</dbReference>
<name>A0A0T5NWQ0_9RHOB</name>
<sequence length="228" mass="25020">MRLSAPVFRLKRDAKKLARERSVPLHMVLDEVAVREGFRNWSHMMAARPVATLAAQVRAGIAPGSLVVLAARPGHGKTRLGLELAQEAARAGQQGWFFTLDYTRRDVAMLLDEGETPECILDTSDEICAALILASTRDAGSGDVIVIDYLQLLDQKRVHPPLQDQLEDLKGHAQRTGAIVVAISQVDRMFDAETGDVPGFDDLRMPNPVDLSLFDRGCFLHGGEARVL</sequence>
<dbReference type="PATRIC" id="fig|1641875.4.peg.3811"/>
<keyword evidence="3" id="KW-1185">Reference proteome</keyword>
<dbReference type="Gene3D" id="3.40.50.300">
    <property type="entry name" value="P-loop containing nucleotide triphosphate hydrolases"/>
    <property type="match status" value="2"/>
</dbReference>